<protein>
    <submittedName>
        <fullName evidence="8">Rubredoxin</fullName>
    </submittedName>
</protein>
<dbReference type="InterPro" id="IPR024935">
    <property type="entry name" value="Rubredoxin_dom"/>
</dbReference>
<dbReference type="GO" id="GO:0005506">
    <property type="term" value="F:iron ion binding"/>
    <property type="evidence" value="ECO:0007669"/>
    <property type="project" value="InterPro"/>
</dbReference>
<keyword evidence="2" id="KW-0479">Metal-binding</keyword>
<evidence type="ECO:0000259" key="7">
    <source>
        <dbReference type="PROSITE" id="PS50903"/>
    </source>
</evidence>
<sequence>MRVRASADPSTEPEAKKGEAIENPDSEIARKKAEAERLRAAEKFMVIGSGTAQCKGCGYEYKPENGDPDFPVPKGILFQDLPEDYVCPICGAAKSKFESRVKVVAGFAENQQYGLGTNSMTGNQKLLLIYGSLLIFILLFLAGYALE</sequence>
<keyword evidence="6" id="KW-1133">Transmembrane helix</keyword>
<evidence type="ECO:0000256" key="2">
    <source>
        <dbReference type="ARBA" id="ARBA00022723"/>
    </source>
</evidence>
<dbReference type="AlphaFoldDB" id="A0A0D2NBP3"/>
<dbReference type="PRINTS" id="PR00163">
    <property type="entry name" value="RUBREDOXIN"/>
</dbReference>
<dbReference type="PROSITE" id="PS50903">
    <property type="entry name" value="RUBREDOXIN_LIKE"/>
    <property type="match status" value="1"/>
</dbReference>
<organism evidence="8 9">
    <name type="scientific">Monoraphidium neglectum</name>
    <dbReference type="NCBI Taxonomy" id="145388"/>
    <lineage>
        <taxon>Eukaryota</taxon>
        <taxon>Viridiplantae</taxon>
        <taxon>Chlorophyta</taxon>
        <taxon>core chlorophytes</taxon>
        <taxon>Chlorophyceae</taxon>
        <taxon>CS clade</taxon>
        <taxon>Sphaeropleales</taxon>
        <taxon>Selenastraceae</taxon>
        <taxon>Monoraphidium</taxon>
    </lineage>
</organism>
<keyword evidence="4" id="KW-0408">Iron</keyword>
<evidence type="ECO:0000313" key="8">
    <source>
        <dbReference type="EMBL" id="KIZ02896.1"/>
    </source>
</evidence>
<dbReference type="OrthoDB" id="6379857at2759"/>
<evidence type="ECO:0000313" key="9">
    <source>
        <dbReference type="Proteomes" id="UP000054498"/>
    </source>
</evidence>
<dbReference type="PANTHER" id="PTHR47627">
    <property type="entry name" value="RUBREDOXIN"/>
    <property type="match status" value="1"/>
</dbReference>
<dbReference type="GeneID" id="25737941"/>
<evidence type="ECO:0000256" key="6">
    <source>
        <dbReference type="SAM" id="Phobius"/>
    </source>
</evidence>
<keyword evidence="6" id="KW-0472">Membrane</keyword>
<dbReference type="InterPro" id="IPR024934">
    <property type="entry name" value="Rubredoxin-like_dom"/>
</dbReference>
<keyword evidence="9" id="KW-1185">Reference proteome</keyword>
<feature type="transmembrane region" description="Helical" evidence="6">
    <location>
        <begin position="127"/>
        <end position="146"/>
    </location>
</feature>
<keyword evidence="6" id="KW-0812">Transmembrane</keyword>
<dbReference type="RefSeq" id="XP_013901915.1">
    <property type="nucleotide sequence ID" value="XM_014046461.1"/>
</dbReference>
<dbReference type="GO" id="GO:0043448">
    <property type="term" value="P:alkane catabolic process"/>
    <property type="evidence" value="ECO:0007669"/>
    <property type="project" value="TreeGrafter"/>
</dbReference>
<keyword evidence="3" id="KW-0249">Electron transport</keyword>
<dbReference type="SUPFAM" id="SSF57802">
    <property type="entry name" value="Rubredoxin-like"/>
    <property type="match status" value="1"/>
</dbReference>
<evidence type="ECO:0000256" key="5">
    <source>
        <dbReference type="SAM" id="MobiDB-lite"/>
    </source>
</evidence>
<feature type="region of interest" description="Disordered" evidence="5">
    <location>
        <begin position="1"/>
        <end position="29"/>
    </location>
</feature>
<accession>A0A0D2NBP3</accession>
<name>A0A0D2NBP3_9CHLO</name>
<evidence type="ECO:0000256" key="4">
    <source>
        <dbReference type="ARBA" id="ARBA00023004"/>
    </source>
</evidence>
<dbReference type="CDD" id="cd00730">
    <property type="entry name" value="rubredoxin"/>
    <property type="match status" value="1"/>
</dbReference>
<dbReference type="InterPro" id="IPR050526">
    <property type="entry name" value="Rubredoxin_ET"/>
</dbReference>
<dbReference type="STRING" id="145388.A0A0D2NBP3"/>
<gene>
    <name evidence="8" type="ORF">MNEG_5064</name>
</gene>
<dbReference type="Pfam" id="PF00301">
    <property type="entry name" value="Rubredoxin"/>
    <property type="match status" value="1"/>
</dbReference>
<evidence type="ECO:0000256" key="3">
    <source>
        <dbReference type="ARBA" id="ARBA00022982"/>
    </source>
</evidence>
<evidence type="ECO:0000256" key="1">
    <source>
        <dbReference type="ARBA" id="ARBA00022448"/>
    </source>
</evidence>
<dbReference type="GO" id="GO:0009507">
    <property type="term" value="C:chloroplast"/>
    <property type="evidence" value="ECO:0007669"/>
    <property type="project" value="TreeGrafter"/>
</dbReference>
<keyword evidence="1" id="KW-0813">Transport</keyword>
<feature type="domain" description="Rubredoxin-like" evidence="7">
    <location>
        <begin position="49"/>
        <end position="100"/>
    </location>
</feature>
<dbReference type="FunFam" id="2.20.28.10:FF:000001">
    <property type="entry name" value="Rubredoxin"/>
    <property type="match status" value="1"/>
</dbReference>
<proteinExistence type="predicted"/>
<dbReference type="Gene3D" id="2.20.28.10">
    <property type="match status" value="1"/>
</dbReference>
<dbReference type="KEGG" id="mng:MNEG_5064"/>
<dbReference type="EMBL" id="KK100955">
    <property type="protein sequence ID" value="KIZ02896.1"/>
    <property type="molecule type" value="Genomic_DNA"/>
</dbReference>
<reference evidence="8 9" key="1">
    <citation type="journal article" date="2013" name="BMC Genomics">
        <title>Reconstruction of the lipid metabolism for the microalga Monoraphidium neglectum from its genome sequence reveals characteristics suitable for biofuel production.</title>
        <authorList>
            <person name="Bogen C."/>
            <person name="Al-Dilaimi A."/>
            <person name="Albersmeier A."/>
            <person name="Wichmann J."/>
            <person name="Grundmann M."/>
            <person name="Rupp O."/>
            <person name="Lauersen K.J."/>
            <person name="Blifernez-Klassen O."/>
            <person name="Kalinowski J."/>
            <person name="Goesmann A."/>
            <person name="Mussgnug J.H."/>
            <person name="Kruse O."/>
        </authorList>
    </citation>
    <scope>NUCLEOTIDE SEQUENCE [LARGE SCALE GENOMIC DNA]</scope>
    <source>
        <strain evidence="8 9">SAG 48.87</strain>
    </source>
</reference>
<dbReference type="PANTHER" id="PTHR47627:SF1">
    <property type="entry name" value="RUBREDOXIN-1-RELATED"/>
    <property type="match status" value="1"/>
</dbReference>
<dbReference type="GO" id="GO:0009055">
    <property type="term" value="F:electron transfer activity"/>
    <property type="evidence" value="ECO:0007669"/>
    <property type="project" value="TreeGrafter"/>
</dbReference>
<dbReference type="Proteomes" id="UP000054498">
    <property type="component" value="Unassembled WGS sequence"/>
</dbReference>